<dbReference type="KEGG" id="cvr:CHLNCDRAFT_55421"/>
<dbReference type="InterPro" id="IPR018247">
    <property type="entry name" value="EF_Hand_1_Ca_BS"/>
</dbReference>
<dbReference type="OMA" id="MLRCMGM"/>
<keyword evidence="5" id="KW-1185">Reference proteome</keyword>
<dbReference type="OrthoDB" id="26525at2759"/>
<dbReference type="PANTHER" id="PTHR23048:SF0">
    <property type="entry name" value="CALMODULIN LIKE 3"/>
    <property type="match status" value="1"/>
</dbReference>
<keyword evidence="1" id="KW-0677">Repeat</keyword>
<dbReference type="InterPro" id="IPR002048">
    <property type="entry name" value="EF_hand_dom"/>
</dbReference>
<dbReference type="SUPFAM" id="SSF47473">
    <property type="entry name" value="EF-hand"/>
    <property type="match status" value="1"/>
</dbReference>
<evidence type="ECO:0000256" key="2">
    <source>
        <dbReference type="ARBA" id="ARBA00022837"/>
    </source>
</evidence>
<sequence>MSRNISEKQLKELRAAFNMFDSDGSGSIDLSELQNVLRAMGQFPTPVELAQLMERMDADGNGTVDFTEFSEALAGQAEDKETERELQDLQDVFSLFDADGSGLLSADELQRALHILGVSMSRVEVELLIKEIDSNGDGEISCNELLQYVLSFDESGEGPHSGDVERGPRR</sequence>
<organism evidence="5">
    <name type="scientific">Chlorella variabilis</name>
    <name type="common">Green alga</name>
    <dbReference type="NCBI Taxonomy" id="554065"/>
    <lineage>
        <taxon>Eukaryota</taxon>
        <taxon>Viridiplantae</taxon>
        <taxon>Chlorophyta</taxon>
        <taxon>core chlorophytes</taxon>
        <taxon>Trebouxiophyceae</taxon>
        <taxon>Chlorellales</taxon>
        <taxon>Chlorellaceae</taxon>
        <taxon>Chlorella clade</taxon>
        <taxon>Chlorella</taxon>
    </lineage>
</organism>
<dbReference type="eggNOG" id="KOG0027">
    <property type="taxonomic scope" value="Eukaryota"/>
</dbReference>
<dbReference type="GeneID" id="17350456"/>
<feature type="domain" description="EF-hand" evidence="3">
    <location>
        <begin position="44"/>
        <end position="79"/>
    </location>
</feature>
<evidence type="ECO:0000313" key="4">
    <source>
        <dbReference type="EMBL" id="EFN51056.1"/>
    </source>
</evidence>
<dbReference type="STRING" id="554065.E1ZT54"/>
<protein>
    <recommendedName>
        <fullName evidence="3">EF-hand domain-containing protein</fullName>
    </recommendedName>
</protein>
<reference evidence="4 5" key="1">
    <citation type="journal article" date="2010" name="Plant Cell">
        <title>The Chlorella variabilis NC64A genome reveals adaptation to photosymbiosis, coevolution with viruses, and cryptic sex.</title>
        <authorList>
            <person name="Blanc G."/>
            <person name="Duncan G."/>
            <person name="Agarkova I."/>
            <person name="Borodovsky M."/>
            <person name="Gurnon J."/>
            <person name="Kuo A."/>
            <person name="Lindquist E."/>
            <person name="Lucas S."/>
            <person name="Pangilinan J."/>
            <person name="Polle J."/>
            <person name="Salamov A."/>
            <person name="Terry A."/>
            <person name="Yamada T."/>
            <person name="Dunigan D.D."/>
            <person name="Grigoriev I.V."/>
            <person name="Claverie J.M."/>
            <person name="Van Etten J.L."/>
        </authorList>
    </citation>
    <scope>NUCLEOTIDE SEQUENCE [LARGE SCALE GENOMIC DNA]</scope>
    <source>
        <strain evidence="4 5">NC64A</strain>
    </source>
</reference>
<dbReference type="Gene3D" id="1.10.238.10">
    <property type="entry name" value="EF-hand"/>
    <property type="match status" value="2"/>
</dbReference>
<gene>
    <name evidence="4" type="ORF">CHLNCDRAFT_55421</name>
</gene>
<dbReference type="InParanoid" id="E1ZT54"/>
<dbReference type="AlphaFoldDB" id="E1ZT54"/>
<dbReference type="FunFam" id="1.10.238.10:FF:000178">
    <property type="entry name" value="Calmodulin-2 A"/>
    <property type="match status" value="1"/>
</dbReference>
<dbReference type="Proteomes" id="UP000008141">
    <property type="component" value="Unassembled WGS sequence"/>
</dbReference>
<evidence type="ECO:0000313" key="5">
    <source>
        <dbReference type="Proteomes" id="UP000008141"/>
    </source>
</evidence>
<feature type="domain" description="EF-hand" evidence="3">
    <location>
        <begin position="8"/>
        <end position="43"/>
    </location>
</feature>
<proteinExistence type="predicted"/>
<dbReference type="GO" id="GO:0005509">
    <property type="term" value="F:calcium ion binding"/>
    <property type="evidence" value="ECO:0007669"/>
    <property type="project" value="InterPro"/>
</dbReference>
<dbReference type="SMART" id="SM00054">
    <property type="entry name" value="EFh"/>
    <property type="match status" value="4"/>
</dbReference>
<name>E1ZT54_CHLVA</name>
<dbReference type="EMBL" id="GL433869">
    <property type="protein sequence ID" value="EFN51056.1"/>
    <property type="molecule type" value="Genomic_DNA"/>
</dbReference>
<evidence type="ECO:0000256" key="1">
    <source>
        <dbReference type="ARBA" id="ARBA00022737"/>
    </source>
</evidence>
<dbReference type="Pfam" id="PF13499">
    <property type="entry name" value="EF-hand_7"/>
    <property type="match status" value="2"/>
</dbReference>
<keyword evidence="2" id="KW-0106">Calcium</keyword>
<dbReference type="GO" id="GO:0016460">
    <property type="term" value="C:myosin II complex"/>
    <property type="evidence" value="ECO:0007669"/>
    <property type="project" value="TreeGrafter"/>
</dbReference>
<feature type="domain" description="EF-hand" evidence="3">
    <location>
        <begin position="120"/>
        <end position="155"/>
    </location>
</feature>
<feature type="domain" description="EF-hand" evidence="3">
    <location>
        <begin position="84"/>
        <end position="119"/>
    </location>
</feature>
<dbReference type="RefSeq" id="XP_005843158.1">
    <property type="nucleotide sequence ID" value="XM_005843096.1"/>
</dbReference>
<dbReference type="PROSITE" id="PS00018">
    <property type="entry name" value="EF_HAND_1"/>
    <property type="match status" value="4"/>
</dbReference>
<dbReference type="InterPro" id="IPR011992">
    <property type="entry name" value="EF-hand-dom_pair"/>
</dbReference>
<accession>E1ZT54</accession>
<dbReference type="InterPro" id="IPR050230">
    <property type="entry name" value="CALM/Myosin/TropC-like"/>
</dbReference>
<evidence type="ECO:0000259" key="3">
    <source>
        <dbReference type="PROSITE" id="PS50222"/>
    </source>
</evidence>
<dbReference type="PANTHER" id="PTHR23048">
    <property type="entry name" value="MYOSIN LIGHT CHAIN 1, 3"/>
    <property type="match status" value="1"/>
</dbReference>
<dbReference type="PROSITE" id="PS50222">
    <property type="entry name" value="EF_HAND_2"/>
    <property type="match status" value="4"/>
</dbReference>